<feature type="transmembrane region" description="Helical" evidence="1">
    <location>
        <begin position="37"/>
        <end position="56"/>
    </location>
</feature>
<feature type="transmembrane region" description="Helical" evidence="1">
    <location>
        <begin position="96"/>
        <end position="116"/>
    </location>
</feature>
<gene>
    <name evidence="2" type="ORF">FVW20_12425</name>
</gene>
<comment type="caution">
    <text evidence="2">The sequence shown here is derived from an EMBL/GenBank/DDBJ whole genome shotgun (WGS) entry which is preliminary data.</text>
</comment>
<evidence type="ECO:0000313" key="2">
    <source>
        <dbReference type="EMBL" id="MBG3877793.1"/>
    </source>
</evidence>
<feature type="transmembrane region" description="Helical" evidence="1">
    <location>
        <begin position="6"/>
        <end position="30"/>
    </location>
</feature>
<feature type="transmembrane region" description="Helical" evidence="1">
    <location>
        <begin position="153"/>
        <end position="172"/>
    </location>
</feature>
<dbReference type="EMBL" id="VRYY01000376">
    <property type="protein sequence ID" value="MBG3877793.1"/>
    <property type="molecule type" value="Genomic_DNA"/>
</dbReference>
<feature type="transmembrane region" description="Helical" evidence="1">
    <location>
        <begin position="62"/>
        <end position="84"/>
    </location>
</feature>
<accession>A0ABS0J5Q2</accession>
<proteinExistence type="predicted"/>
<dbReference type="Proteomes" id="UP001194469">
    <property type="component" value="Unassembled WGS sequence"/>
</dbReference>
<sequence length="227" mass="24188">MQHPQAYAWALVLMVAMALCALAVLAFALGMRRYPGMLAWAAGGGLLSAGIFLMLMQGSWPWVASILGANLCLVGGGMLAAVGLRRFLGRRVPWRVYAALLVSLACLASWFTWVRFSVSARVLVFSLHMLPVYADLLYVAWRAWRTGSPWPALLIAGSSAVSGVFAVGRGVAAMSGGLDGVPSVFIWKFAAYGAFVVGPPAVVVHAVGLLLLAGYRCTCEMRPRRAA</sequence>
<keyword evidence="1" id="KW-0812">Transmembrane</keyword>
<keyword evidence="1" id="KW-0472">Membrane</keyword>
<keyword evidence="3" id="KW-1185">Reference proteome</keyword>
<feature type="transmembrane region" description="Helical" evidence="1">
    <location>
        <begin position="122"/>
        <end position="141"/>
    </location>
</feature>
<organism evidence="2 3">
    <name type="scientific">Nitratidesulfovibrio oxamicus</name>
    <dbReference type="NCBI Taxonomy" id="32016"/>
    <lineage>
        <taxon>Bacteria</taxon>
        <taxon>Pseudomonadati</taxon>
        <taxon>Thermodesulfobacteriota</taxon>
        <taxon>Desulfovibrionia</taxon>
        <taxon>Desulfovibrionales</taxon>
        <taxon>Desulfovibrionaceae</taxon>
        <taxon>Nitratidesulfovibrio</taxon>
    </lineage>
</organism>
<keyword evidence="1" id="KW-1133">Transmembrane helix</keyword>
<feature type="transmembrane region" description="Helical" evidence="1">
    <location>
        <begin position="192"/>
        <end position="215"/>
    </location>
</feature>
<evidence type="ECO:0000256" key="1">
    <source>
        <dbReference type="SAM" id="Phobius"/>
    </source>
</evidence>
<dbReference type="RefSeq" id="WP_196609862.1">
    <property type="nucleotide sequence ID" value="NZ_VRYY01000376.1"/>
</dbReference>
<name>A0ABS0J5Q2_9BACT</name>
<reference evidence="2 3" key="1">
    <citation type="submission" date="2019-08" db="EMBL/GenBank/DDBJ databases">
        <authorList>
            <person name="Luo N."/>
        </authorList>
    </citation>
    <scope>NUCLEOTIDE SEQUENCE [LARGE SCALE GENOMIC DNA]</scope>
    <source>
        <strain evidence="2 3">NCIMB 9442</strain>
    </source>
</reference>
<protein>
    <submittedName>
        <fullName evidence="2">Uncharacterized protein</fullName>
    </submittedName>
</protein>
<evidence type="ECO:0000313" key="3">
    <source>
        <dbReference type="Proteomes" id="UP001194469"/>
    </source>
</evidence>